<dbReference type="AlphaFoldDB" id="A0A6J5FCM6"/>
<evidence type="ECO:0000256" key="14">
    <source>
        <dbReference type="SAM" id="MobiDB-lite"/>
    </source>
</evidence>
<comment type="catalytic activity">
    <reaction evidence="1">
        <text>Release of any N-terminal amino acid, including proline, that is linked to proline, even from a dipeptide or tripeptide.</text>
        <dbReference type="EC" id="3.4.11.9"/>
    </reaction>
</comment>
<keyword evidence="5" id="KW-0645">Protease</keyword>
<evidence type="ECO:0000256" key="1">
    <source>
        <dbReference type="ARBA" id="ARBA00001424"/>
    </source>
</evidence>
<dbReference type="GO" id="GO:0070006">
    <property type="term" value="F:metalloaminopeptidase activity"/>
    <property type="evidence" value="ECO:0007669"/>
    <property type="project" value="InterPro"/>
</dbReference>
<dbReference type="FunFam" id="3.90.230.10:FF:000002">
    <property type="entry name" value="Xaa-Pro aminopeptidase 3"/>
    <property type="match status" value="1"/>
</dbReference>
<protein>
    <recommendedName>
        <fullName evidence="10">Xaa-Pro aminopeptidase</fullName>
        <ecNumber evidence="4">3.4.11.9</ecNumber>
    </recommendedName>
    <alternativeName>
        <fullName evidence="11">Aminopeptidase P II</fullName>
    </alternativeName>
    <alternativeName>
        <fullName evidence="12">X-Pro aminopeptidase</fullName>
    </alternativeName>
</protein>
<keyword evidence="16" id="KW-0031">Aminopeptidase</keyword>
<feature type="region of interest" description="Disordered" evidence="14">
    <location>
        <begin position="33"/>
        <end position="59"/>
    </location>
</feature>
<feature type="compositionally biased region" description="Low complexity" evidence="14">
    <location>
        <begin position="40"/>
        <end position="59"/>
    </location>
</feature>
<dbReference type="InterPro" id="IPR029149">
    <property type="entry name" value="Creatin/AminoP/Spt16_N"/>
</dbReference>
<dbReference type="Gene3D" id="3.40.350.10">
    <property type="entry name" value="Creatinase/prolidase N-terminal domain"/>
    <property type="match status" value="1"/>
</dbReference>
<dbReference type="PANTHER" id="PTHR43226:SF4">
    <property type="entry name" value="XAA-PRO AMINOPEPTIDASE 3"/>
    <property type="match status" value="1"/>
</dbReference>
<reference evidence="16 17" key="1">
    <citation type="submission" date="2020-04" db="EMBL/GenBank/DDBJ databases">
        <authorList>
            <person name="De Canck E."/>
        </authorList>
    </citation>
    <scope>NUCLEOTIDE SEQUENCE [LARGE SCALE GENOMIC DNA]</scope>
    <source>
        <strain evidence="16 17">LMG 28688</strain>
    </source>
</reference>
<dbReference type="EC" id="3.4.11.9" evidence="4"/>
<dbReference type="Pfam" id="PF00557">
    <property type="entry name" value="Peptidase_M24"/>
    <property type="match status" value="1"/>
</dbReference>
<evidence type="ECO:0000313" key="17">
    <source>
        <dbReference type="Proteomes" id="UP000494119"/>
    </source>
</evidence>
<evidence type="ECO:0000256" key="13">
    <source>
        <dbReference type="RuleBase" id="RU000590"/>
    </source>
</evidence>
<evidence type="ECO:0000256" key="2">
    <source>
        <dbReference type="ARBA" id="ARBA00001936"/>
    </source>
</evidence>
<dbReference type="CDD" id="cd01087">
    <property type="entry name" value="Prolidase"/>
    <property type="match status" value="1"/>
</dbReference>
<comment type="similarity">
    <text evidence="3 13">Belongs to the peptidase M24B family.</text>
</comment>
<dbReference type="GO" id="GO:0005829">
    <property type="term" value="C:cytosol"/>
    <property type="evidence" value="ECO:0007669"/>
    <property type="project" value="TreeGrafter"/>
</dbReference>
<evidence type="ECO:0000256" key="11">
    <source>
        <dbReference type="ARBA" id="ARBA00075356"/>
    </source>
</evidence>
<evidence type="ECO:0000256" key="5">
    <source>
        <dbReference type="ARBA" id="ARBA00022670"/>
    </source>
</evidence>
<evidence type="ECO:0000256" key="9">
    <source>
        <dbReference type="ARBA" id="ARBA00023211"/>
    </source>
</evidence>
<evidence type="ECO:0000256" key="7">
    <source>
        <dbReference type="ARBA" id="ARBA00022801"/>
    </source>
</evidence>
<keyword evidence="7 16" id="KW-0378">Hydrolase</keyword>
<dbReference type="InterPro" id="IPR001131">
    <property type="entry name" value="Peptidase_M24B_aminopep-P_CS"/>
</dbReference>
<dbReference type="PANTHER" id="PTHR43226">
    <property type="entry name" value="XAA-PRO AMINOPEPTIDASE 3"/>
    <property type="match status" value="1"/>
</dbReference>
<sequence length="521" mass="56997">MQQRTRATPPMRVLHRPSQALLRRRYNRTMDTNLTESTSAAAATPGAAADAPRGPDGGAALYRARRERVLAALRAKGGGVALVPTAPEAARNRDTEYPYRHDSYFYYLTGFTEPEALLVLDASAGENQPATILFCRAKNVERETWEGFRFGPDGAREAFGFDAAFAVDDIDTQVPRLIADRPALHYALAASERFDAQVKRWIDAVRAQSRGGVAAPAAAHDLVPLLDDMRIVKDTHELDTMRRAAKISALAHVRAMQACRPGMREYELEAELLYTFRKHGAQAPAYGSIVATGANACVLHYPAGNAVVREGDLILIDAACELNGYASDITRTFPASGRYTSAQRELYEIVLAAQQAAIDATRAGVNFEAPHEAAVRVLAQGLLDTGIVDKQRFASVDDVIAERAYARFYMHRTGHWLGMDVHDAGDYRERGERGVHDDRDANAGAAVAPPWRTLRPGMTLTIEPGLYVRAAEDVPERYWDIGIRIEDDAIVTTTGCELITRDVPVAADEIEALMQGARPGA</sequence>
<dbReference type="GO" id="GO:0006508">
    <property type="term" value="P:proteolysis"/>
    <property type="evidence" value="ECO:0007669"/>
    <property type="project" value="UniProtKB-KW"/>
</dbReference>
<evidence type="ECO:0000313" key="16">
    <source>
        <dbReference type="EMBL" id="CAB3775571.1"/>
    </source>
</evidence>
<dbReference type="Gene3D" id="3.90.230.10">
    <property type="entry name" value="Creatinase/methionine aminopeptidase superfamily"/>
    <property type="match status" value="1"/>
</dbReference>
<keyword evidence="8" id="KW-0482">Metalloprotease</keyword>
<evidence type="ECO:0000256" key="4">
    <source>
        <dbReference type="ARBA" id="ARBA00012574"/>
    </source>
</evidence>
<dbReference type="SUPFAM" id="SSF55920">
    <property type="entry name" value="Creatinase/aminopeptidase"/>
    <property type="match status" value="1"/>
</dbReference>
<keyword evidence="6 13" id="KW-0479">Metal-binding</keyword>
<name>A0A6J5FCM6_9BURK</name>
<gene>
    <name evidence="16" type="primary">pepP</name>
    <name evidence="16" type="ORF">LMG28688_00039</name>
</gene>
<proteinExistence type="inferred from homology"/>
<evidence type="ECO:0000256" key="12">
    <source>
        <dbReference type="ARBA" id="ARBA00081411"/>
    </source>
</evidence>
<dbReference type="InterPro" id="IPR036005">
    <property type="entry name" value="Creatinase/aminopeptidase-like"/>
</dbReference>
<evidence type="ECO:0000256" key="10">
    <source>
        <dbReference type="ARBA" id="ARBA00069363"/>
    </source>
</evidence>
<dbReference type="GO" id="GO:0030145">
    <property type="term" value="F:manganese ion binding"/>
    <property type="evidence" value="ECO:0007669"/>
    <property type="project" value="InterPro"/>
</dbReference>
<dbReference type="InterPro" id="IPR000994">
    <property type="entry name" value="Pept_M24"/>
</dbReference>
<feature type="domain" description="Aminopeptidase P N-terminal" evidence="15">
    <location>
        <begin position="59"/>
        <end position="195"/>
    </location>
</feature>
<organism evidence="16 17">
    <name type="scientific">Paraburkholderia caffeinitolerans</name>
    <dbReference type="NCBI Taxonomy" id="1723730"/>
    <lineage>
        <taxon>Bacteria</taxon>
        <taxon>Pseudomonadati</taxon>
        <taxon>Pseudomonadota</taxon>
        <taxon>Betaproteobacteria</taxon>
        <taxon>Burkholderiales</taxon>
        <taxon>Burkholderiaceae</taxon>
        <taxon>Paraburkholderia</taxon>
    </lineage>
</organism>
<keyword evidence="9" id="KW-0464">Manganese</keyword>
<dbReference type="SUPFAM" id="SSF53092">
    <property type="entry name" value="Creatinase/prolidase N-terminal domain"/>
    <property type="match status" value="1"/>
</dbReference>
<keyword evidence="17" id="KW-1185">Reference proteome</keyword>
<dbReference type="Pfam" id="PF05195">
    <property type="entry name" value="AMP_N"/>
    <property type="match status" value="1"/>
</dbReference>
<dbReference type="InterPro" id="IPR052433">
    <property type="entry name" value="X-Pro_dipept-like"/>
</dbReference>
<evidence type="ECO:0000256" key="8">
    <source>
        <dbReference type="ARBA" id="ARBA00023049"/>
    </source>
</evidence>
<dbReference type="InterPro" id="IPR007865">
    <property type="entry name" value="Aminopep_P_N"/>
</dbReference>
<accession>A0A6J5FCM6</accession>
<dbReference type="EMBL" id="CADIKL010000001">
    <property type="protein sequence ID" value="CAB3775571.1"/>
    <property type="molecule type" value="Genomic_DNA"/>
</dbReference>
<comment type="cofactor">
    <cofactor evidence="2">
        <name>Mn(2+)</name>
        <dbReference type="ChEBI" id="CHEBI:29035"/>
    </cofactor>
</comment>
<dbReference type="SMART" id="SM01011">
    <property type="entry name" value="AMP_N"/>
    <property type="match status" value="1"/>
</dbReference>
<dbReference type="Proteomes" id="UP000494119">
    <property type="component" value="Unassembled WGS sequence"/>
</dbReference>
<evidence type="ECO:0000256" key="6">
    <source>
        <dbReference type="ARBA" id="ARBA00022723"/>
    </source>
</evidence>
<evidence type="ECO:0000259" key="15">
    <source>
        <dbReference type="SMART" id="SM01011"/>
    </source>
</evidence>
<evidence type="ECO:0000256" key="3">
    <source>
        <dbReference type="ARBA" id="ARBA00008766"/>
    </source>
</evidence>
<dbReference type="PROSITE" id="PS00491">
    <property type="entry name" value="PROLINE_PEPTIDASE"/>
    <property type="match status" value="1"/>
</dbReference>